<protein>
    <submittedName>
        <fullName evidence="2">Glycosyl transferase family 2</fullName>
    </submittedName>
</protein>
<keyword evidence="3" id="KW-1185">Reference proteome</keyword>
<gene>
    <name evidence="2" type="ORF">MGMO_174c00350</name>
</gene>
<dbReference type="Gene3D" id="3.40.50.2000">
    <property type="entry name" value="Glycogen Phosphorylase B"/>
    <property type="match status" value="1"/>
</dbReference>
<evidence type="ECO:0000313" key="2">
    <source>
        <dbReference type="EMBL" id="ESS66969.1"/>
    </source>
</evidence>
<name>V5BGT9_9GAMM</name>
<keyword evidence="2" id="KW-0808">Transferase</keyword>
<organism evidence="2 3">
    <name type="scientific">Methyloglobulus morosus KoM1</name>
    <dbReference type="NCBI Taxonomy" id="1116472"/>
    <lineage>
        <taxon>Bacteria</taxon>
        <taxon>Pseudomonadati</taxon>
        <taxon>Pseudomonadota</taxon>
        <taxon>Gammaproteobacteria</taxon>
        <taxon>Methylococcales</taxon>
        <taxon>Methylococcaceae</taxon>
        <taxon>Methyloglobulus</taxon>
    </lineage>
</organism>
<dbReference type="InterPro" id="IPR058592">
    <property type="entry name" value="Gtf3_C"/>
</dbReference>
<dbReference type="RefSeq" id="WP_023496504.1">
    <property type="nucleotide sequence ID" value="NZ_AYLO01000159.1"/>
</dbReference>
<dbReference type="Proteomes" id="UP000017842">
    <property type="component" value="Unassembled WGS sequence"/>
</dbReference>
<dbReference type="STRING" id="1116472.MGMO_174c00350"/>
<dbReference type="OrthoDB" id="5564560at2"/>
<sequence>MKKQINSHDGLKRVLIINSDGNAFNNPSLKCIIDLFLENGYKIDLRYPKSRAPTPSYPGIRFLPYGNLLKAIKLFVIDGLYFWTLIYLSVYIEKFVHYKDYDLLIGVDRRGLIEASVLNKITGTPYIFISFEIMFACETSLRYKQVEKNAAQKVSAWLVQDRIRAEQVQIENDLDPANKILLPLASAEIGKTGHNRLRDSLGIPIEKKVAIMIGTLAGWTMADQVLENVSKWPENWVLIIHHRYGNTYKSLRDSLGSLSPLLGKKIFISDAATQTVDEMGDVLSGVNVGLAFYQPDFSFRYTGKNVEYLGLSSGKISTYLRYGIPVMVNKIGLYADEIALHRLGIVIGHPSQISDKLNDLCDLDFSDNARNYFLNSLDFNLYRDAIWNKLSSIMINSFQS</sequence>
<reference evidence="2 3" key="1">
    <citation type="journal article" date="2013" name="Genome Announc.">
        <title>Draft Genome Sequence of the Methanotrophic Gammaproteobacterium Methyloglobulus morosus DSM 22980 Strain KoM1.</title>
        <authorList>
            <person name="Poehlein A."/>
            <person name="Deutzmann J.S."/>
            <person name="Daniel R."/>
            <person name="Simeonova D.D."/>
        </authorList>
    </citation>
    <scope>NUCLEOTIDE SEQUENCE [LARGE SCALE GENOMIC DNA]</scope>
    <source>
        <strain evidence="2 3">KoM1</strain>
    </source>
</reference>
<comment type="caution">
    <text evidence="2">The sequence shown here is derived from an EMBL/GenBank/DDBJ whole genome shotgun (WGS) entry which is preliminary data.</text>
</comment>
<dbReference type="eggNOG" id="COG0438">
    <property type="taxonomic scope" value="Bacteria"/>
</dbReference>
<accession>V5BGT9</accession>
<evidence type="ECO:0000313" key="3">
    <source>
        <dbReference type="Proteomes" id="UP000017842"/>
    </source>
</evidence>
<dbReference type="SUPFAM" id="SSF53756">
    <property type="entry name" value="UDP-Glycosyltransferase/glycogen phosphorylase"/>
    <property type="match status" value="1"/>
</dbReference>
<proteinExistence type="predicted"/>
<feature type="domain" description="Glucosyltransferase 3-like C-terminal" evidence="1">
    <location>
        <begin position="287"/>
        <end position="366"/>
    </location>
</feature>
<evidence type="ECO:0000259" key="1">
    <source>
        <dbReference type="Pfam" id="PF26337"/>
    </source>
</evidence>
<dbReference type="Pfam" id="PF26337">
    <property type="entry name" value="Gtf3_C"/>
    <property type="match status" value="1"/>
</dbReference>
<dbReference type="EMBL" id="AYLO01000159">
    <property type="protein sequence ID" value="ESS66969.1"/>
    <property type="molecule type" value="Genomic_DNA"/>
</dbReference>
<dbReference type="AlphaFoldDB" id="V5BGT9"/>
<dbReference type="GO" id="GO:0016740">
    <property type="term" value="F:transferase activity"/>
    <property type="evidence" value="ECO:0007669"/>
    <property type="project" value="UniProtKB-KW"/>
</dbReference>